<dbReference type="AlphaFoldDB" id="A0A0A9GGX9"/>
<name>A0A0A9GGX9_ARUDO</name>
<accession>A0A0A9GGX9</accession>
<proteinExistence type="predicted"/>
<evidence type="ECO:0000313" key="1">
    <source>
        <dbReference type="EMBL" id="JAE21816.1"/>
    </source>
</evidence>
<sequence>MNHQQVFPASIATPTAIFVLQHKVSCQNHFSIVQNAKYRSEI</sequence>
<reference evidence="1" key="1">
    <citation type="submission" date="2014-09" db="EMBL/GenBank/DDBJ databases">
        <authorList>
            <person name="Magalhaes I.L.F."/>
            <person name="Oliveira U."/>
            <person name="Santos F.R."/>
            <person name="Vidigal T.H.D.A."/>
            <person name="Brescovit A.D."/>
            <person name="Santos A.J."/>
        </authorList>
    </citation>
    <scope>NUCLEOTIDE SEQUENCE</scope>
    <source>
        <tissue evidence="1">Shoot tissue taken approximately 20 cm above the soil surface</tissue>
    </source>
</reference>
<protein>
    <submittedName>
        <fullName evidence="1">Uncharacterized protein</fullName>
    </submittedName>
</protein>
<organism evidence="1">
    <name type="scientific">Arundo donax</name>
    <name type="common">Giant reed</name>
    <name type="synonym">Donax arundinaceus</name>
    <dbReference type="NCBI Taxonomy" id="35708"/>
    <lineage>
        <taxon>Eukaryota</taxon>
        <taxon>Viridiplantae</taxon>
        <taxon>Streptophyta</taxon>
        <taxon>Embryophyta</taxon>
        <taxon>Tracheophyta</taxon>
        <taxon>Spermatophyta</taxon>
        <taxon>Magnoliopsida</taxon>
        <taxon>Liliopsida</taxon>
        <taxon>Poales</taxon>
        <taxon>Poaceae</taxon>
        <taxon>PACMAD clade</taxon>
        <taxon>Arundinoideae</taxon>
        <taxon>Arundineae</taxon>
        <taxon>Arundo</taxon>
    </lineage>
</organism>
<dbReference type="EMBL" id="GBRH01176080">
    <property type="protein sequence ID" value="JAE21816.1"/>
    <property type="molecule type" value="Transcribed_RNA"/>
</dbReference>
<reference evidence="1" key="2">
    <citation type="journal article" date="2015" name="Data Brief">
        <title>Shoot transcriptome of the giant reed, Arundo donax.</title>
        <authorList>
            <person name="Barrero R.A."/>
            <person name="Guerrero F.D."/>
            <person name="Moolhuijzen P."/>
            <person name="Goolsby J.A."/>
            <person name="Tidwell J."/>
            <person name="Bellgard S.E."/>
            <person name="Bellgard M.I."/>
        </authorList>
    </citation>
    <scope>NUCLEOTIDE SEQUENCE</scope>
    <source>
        <tissue evidence="1">Shoot tissue taken approximately 20 cm above the soil surface</tissue>
    </source>
</reference>